<dbReference type="AlphaFoldDB" id="A0AAF0V8X9"/>
<reference evidence="2" key="1">
    <citation type="submission" date="2023-08" db="EMBL/GenBank/DDBJ databases">
        <title>A de novo genome assembly of Solanum verrucosum Schlechtendal, a Mexican diploid species geographically isolated from the other diploid A-genome species in potato relatives.</title>
        <authorList>
            <person name="Hosaka K."/>
        </authorList>
    </citation>
    <scope>NUCLEOTIDE SEQUENCE</scope>
    <source>
        <tissue evidence="2">Young leaves</tissue>
    </source>
</reference>
<keyword evidence="3" id="KW-1185">Reference proteome</keyword>
<dbReference type="Proteomes" id="UP001234989">
    <property type="component" value="Chromosome 12"/>
</dbReference>
<name>A0AAF0V8X9_SOLVR</name>
<dbReference type="Pfam" id="PF03732">
    <property type="entry name" value="Retrotrans_gag"/>
    <property type="match status" value="1"/>
</dbReference>
<evidence type="ECO:0000259" key="1">
    <source>
        <dbReference type="Pfam" id="PF03732"/>
    </source>
</evidence>
<accession>A0AAF0V8X9</accession>
<feature type="domain" description="Retrotransposon gag" evidence="1">
    <location>
        <begin position="92"/>
        <end position="161"/>
    </location>
</feature>
<evidence type="ECO:0000313" key="2">
    <source>
        <dbReference type="EMBL" id="WMV58826.1"/>
    </source>
</evidence>
<protein>
    <recommendedName>
        <fullName evidence="1">Retrotransposon gag domain-containing protein</fullName>
    </recommendedName>
</protein>
<sequence>MLFLAEFGSIGVSTIGRLNRGSRLMGVRSGLYFNSRISVTSGLMGPQHFLLLLPFLLNHPTMPTGYLFTVHISLVSKKWLVDVESRGEDFKAYQLDGPVRQCWYIYMKTRRAGSPPVSWTEFSESFLARFVPRSLRDRLCDQFSRLEHGSMTVFEYEARFQ</sequence>
<organism evidence="2 3">
    <name type="scientific">Solanum verrucosum</name>
    <dbReference type="NCBI Taxonomy" id="315347"/>
    <lineage>
        <taxon>Eukaryota</taxon>
        <taxon>Viridiplantae</taxon>
        <taxon>Streptophyta</taxon>
        <taxon>Embryophyta</taxon>
        <taxon>Tracheophyta</taxon>
        <taxon>Spermatophyta</taxon>
        <taxon>Magnoliopsida</taxon>
        <taxon>eudicotyledons</taxon>
        <taxon>Gunneridae</taxon>
        <taxon>Pentapetalae</taxon>
        <taxon>asterids</taxon>
        <taxon>lamiids</taxon>
        <taxon>Solanales</taxon>
        <taxon>Solanaceae</taxon>
        <taxon>Solanoideae</taxon>
        <taxon>Solaneae</taxon>
        <taxon>Solanum</taxon>
    </lineage>
</organism>
<dbReference type="InterPro" id="IPR005162">
    <property type="entry name" value="Retrotrans_gag_dom"/>
</dbReference>
<evidence type="ECO:0000313" key="3">
    <source>
        <dbReference type="Proteomes" id="UP001234989"/>
    </source>
</evidence>
<gene>
    <name evidence="2" type="ORF">MTR67_052211</name>
</gene>
<proteinExistence type="predicted"/>
<dbReference type="EMBL" id="CP133623">
    <property type="protein sequence ID" value="WMV58826.1"/>
    <property type="molecule type" value="Genomic_DNA"/>
</dbReference>